<organism evidence="1 2">
    <name type="scientific">Vaccinium darrowii</name>
    <dbReference type="NCBI Taxonomy" id="229202"/>
    <lineage>
        <taxon>Eukaryota</taxon>
        <taxon>Viridiplantae</taxon>
        <taxon>Streptophyta</taxon>
        <taxon>Embryophyta</taxon>
        <taxon>Tracheophyta</taxon>
        <taxon>Spermatophyta</taxon>
        <taxon>Magnoliopsida</taxon>
        <taxon>eudicotyledons</taxon>
        <taxon>Gunneridae</taxon>
        <taxon>Pentapetalae</taxon>
        <taxon>asterids</taxon>
        <taxon>Ericales</taxon>
        <taxon>Ericaceae</taxon>
        <taxon>Vaccinioideae</taxon>
        <taxon>Vaccinieae</taxon>
        <taxon>Vaccinium</taxon>
    </lineage>
</organism>
<protein>
    <submittedName>
        <fullName evidence="1">Uncharacterized protein</fullName>
    </submittedName>
</protein>
<evidence type="ECO:0000313" key="2">
    <source>
        <dbReference type="Proteomes" id="UP000828048"/>
    </source>
</evidence>
<sequence length="478" mass="53218">MGQIPKAKNRLYNSWFRINQQGSKIQQRGSQGEAESNKNPALTALQPLLKSQRRQPVNIAIPHLPDLASSRIPSFLRFFSPAVAAVYRESRERPETADEPNEDQSEWSCTLFEPIRVADGTFQFRHVQLGRFLTVSFLSAAKPSCLRADSTSVTSVGLHVFGVGDWASLLILPKHIALKGDNGLYLSARTIERYPYLQFASSDHGDPTVGNEVFITKDGSIRIKNNFFGKFWRRSPNWIWADSDDTTTDNSDTLFSAVKVGDNVIALRNLGNANFCKRLTTEGKTSCLNAAVATISQEARLVVEELVISRKIDFVKFRLLDARIYNQNIITMVTKSATNDTQESNTATLSLVRRETKSSTWNASVSLMLGVTTTITTGVPLIAKGEIEISTEFTSEYQWGGTVTTETEVGSEYTITVPPMSKVTVSVLATRASCDVPFNYTQRDTLMSGKQVVYNKDDGVYTGINSYNFYYEAKQENL</sequence>
<dbReference type="EMBL" id="CM037156">
    <property type="protein sequence ID" value="KAH7836763.1"/>
    <property type="molecule type" value="Genomic_DNA"/>
</dbReference>
<keyword evidence="2" id="KW-1185">Reference proteome</keyword>
<reference evidence="1 2" key="1">
    <citation type="journal article" date="2021" name="Hortic Res">
        <title>High-quality reference genome and annotation aids understanding of berry development for evergreen blueberry (Vaccinium darrowii).</title>
        <authorList>
            <person name="Yu J."/>
            <person name="Hulse-Kemp A.M."/>
            <person name="Babiker E."/>
            <person name="Staton M."/>
        </authorList>
    </citation>
    <scope>NUCLEOTIDE SEQUENCE [LARGE SCALE GENOMIC DNA]</scope>
    <source>
        <strain evidence="2">cv. NJ 8807/NJ 8810</strain>
        <tissue evidence="1">Young leaf</tissue>
    </source>
</reference>
<proteinExistence type="predicted"/>
<gene>
    <name evidence="1" type="ORF">Vadar_005353</name>
</gene>
<name>A0ACB7X7P4_9ERIC</name>
<evidence type="ECO:0000313" key="1">
    <source>
        <dbReference type="EMBL" id="KAH7836763.1"/>
    </source>
</evidence>
<comment type="caution">
    <text evidence="1">The sequence shown here is derived from an EMBL/GenBank/DDBJ whole genome shotgun (WGS) entry which is preliminary data.</text>
</comment>
<accession>A0ACB7X7P4</accession>
<dbReference type="Proteomes" id="UP000828048">
    <property type="component" value="Chromosome 6"/>
</dbReference>